<dbReference type="GO" id="GO:0015385">
    <property type="term" value="F:sodium:proton antiporter activity"/>
    <property type="evidence" value="ECO:0007669"/>
    <property type="project" value="TreeGrafter"/>
</dbReference>
<dbReference type="PANTHER" id="PTHR30341:SF0">
    <property type="entry name" value="NA(+)_H(+) ANTIPORTER NHAA"/>
    <property type="match status" value="1"/>
</dbReference>
<gene>
    <name evidence="9" type="ORF">C5F44_07285</name>
</gene>
<keyword evidence="4 8" id="KW-0812">Transmembrane</keyword>
<dbReference type="GO" id="GO:0005886">
    <property type="term" value="C:plasma membrane"/>
    <property type="evidence" value="ECO:0007669"/>
    <property type="project" value="UniProtKB-SubCell"/>
</dbReference>
<feature type="transmembrane region" description="Helical" evidence="8">
    <location>
        <begin position="300"/>
        <end position="330"/>
    </location>
</feature>
<feature type="transmembrane region" description="Helical" evidence="8">
    <location>
        <begin position="170"/>
        <end position="194"/>
    </location>
</feature>
<proteinExistence type="predicted"/>
<evidence type="ECO:0000256" key="5">
    <source>
        <dbReference type="ARBA" id="ARBA00022989"/>
    </source>
</evidence>
<evidence type="ECO:0000256" key="6">
    <source>
        <dbReference type="ARBA" id="ARBA00023136"/>
    </source>
</evidence>
<feature type="transmembrane region" description="Helical" evidence="8">
    <location>
        <begin position="232"/>
        <end position="253"/>
    </location>
</feature>
<feature type="transmembrane region" description="Helical" evidence="8">
    <location>
        <begin position="259"/>
        <end position="279"/>
    </location>
</feature>
<keyword evidence="5 8" id="KW-1133">Transmembrane helix</keyword>
<dbReference type="PANTHER" id="PTHR30341">
    <property type="entry name" value="SODIUM ION/PROTON ANTIPORTER NHAA-RELATED"/>
    <property type="match status" value="1"/>
</dbReference>
<dbReference type="Proteomes" id="UP000241362">
    <property type="component" value="Unassembled WGS sequence"/>
</dbReference>
<dbReference type="AlphaFoldDB" id="A0A2T4JB04"/>
<feature type="transmembrane region" description="Helical" evidence="8">
    <location>
        <begin position="423"/>
        <end position="447"/>
    </location>
</feature>
<evidence type="ECO:0000313" key="10">
    <source>
        <dbReference type="Proteomes" id="UP000241362"/>
    </source>
</evidence>
<dbReference type="EMBL" id="PZKE01000005">
    <property type="protein sequence ID" value="PTE15074.1"/>
    <property type="molecule type" value="Genomic_DNA"/>
</dbReference>
<dbReference type="Pfam" id="PF06965">
    <property type="entry name" value="Na_H_antiport_1"/>
    <property type="match status" value="1"/>
</dbReference>
<keyword evidence="3" id="KW-1003">Cell membrane</keyword>
<evidence type="ECO:0000256" key="3">
    <source>
        <dbReference type="ARBA" id="ARBA00022475"/>
    </source>
</evidence>
<evidence type="ECO:0000256" key="1">
    <source>
        <dbReference type="ARBA" id="ARBA00004429"/>
    </source>
</evidence>
<evidence type="ECO:0000256" key="2">
    <source>
        <dbReference type="ARBA" id="ARBA00015550"/>
    </source>
</evidence>
<feature type="transmembrane region" description="Helical" evidence="8">
    <location>
        <begin position="122"/>
        <end position="149"/>
    </location>
</feature>
<dbReference type="InterPro" id="IPR004670">
    <property type="entry name" value="NhaA"/>
</dbReference>
<comment type="caution">
    <text evidence="9">The sequence shown here is derived from an EMBL/GenBank/DDBJ whole genome shotgun (WGS) entry which is preliminary data.</text>
</comment>
<feature type="compositionally biased region" description="Low complexity" evidence="7">
    <location>
        <begin position="26"/>
        <end position="35"/>
    </location>
</feature>
<dbReference type="GO" id="GO:0006885">
    <property type="term" value="P:regulation of pH"/>
    <property type="evidence" value="ECO:0007669"/>
    <property type="project" value="InterPro"/>
</dbReference>
<protein>
    <recommendedName>
        <fullName evidence="2">Putative Na(+)/H(+) antiporter NhaA homolog</fullName>
    </recommendedName>
</protein>
<sequence>MRRGGGGKARGTKPAGANVLGKVHAAQDSAATAPAQNPGFAPLCSPATAPDDPAPPACEVGAQKLARRSGDPRPMYRISPFVRHFALALLGGAGIATLWVNLSPGSYYDFVEWHMAELSLPGWIWAGTVTLTPFMVVTDILMALFFFFIGKELWEALILERGALSGGRALLPAGLVVSGMIGAALMWIVLSALIETAEEAGFATGWQVPLGSDVVLAYLFGRLAFGPGHPALHLLLLLAIGTDILALLVLGLSSPHLSFRLLWLVLPVAASGAVWALYGRRPPPGTSELRRRAGMALWPYMLAGAASWFGVAASGLPATLGLLPVIPAIAHADRSFGLFAEAETFLHDPLNRLAHLLIRPVAVVLFLFGLVRGGVDLLAFAPTTLVTLGSLWVGRPLGMALGALGLALVFGLRLPPQVRLRHLGLILVILGCGFTVPAIALAAALPGGAMQEAARMGLALSLLAGPLALLLARSGGR</sequence>
<reference evidence="9 10" key="1">
    <citation type="submission" date="2018-03" db="EMBL/GenBank/DDBJ databases">
        <title>Rhodobacter blasticus.</title>
        <authorList>
            <person name="Meyer T.E."/>
            <person name="Miller S."/>
            <person name="Lodha T."/>
            <person name="Gandham S."/>
            <person name="Chintalapati S."/>
            <person name="Chintalapati V.R."/>
        </authorList>
    </citation>
    <scope>NUCLEOTIDE SEQUENCE [LARGE SCALE GENOMIC DNA]</scope>
    <source>
        <strain evidence="9 10">DSM 2131</strain>
    </source>
</reference>
<feature type="transmembrane region" description="Helical" evidence="8">
    <location>
        <begin position="453"/>
        <end position="472"/>
    </location>
</feature>
<organism evidence="9 10">
    <name type="scientific">Fuscovulum blasticum DSM 2131</name>
    <dbReference type="NCBI Taxonomy" id="1188250"/>
    <lineage>
        <taxon>Bacteria</taxon>
        <taxon>Pseudomonadati</taxon>
        <taxon>Pseudomonadota</taxon>
        <taxon>Alphaproteobacteria</taxon>
        <taxon>Rhodobacterales</taxon>
        <taxon>Paracoccaceae</taxon>
        <taxon>Pseudogemmobacter</taxon>
    </lineage>
</organism>
<feature type="region of interest" description="Disordered" evidence="7">
    <location>
        <begin position="1"/>
        <end position="56"/>
    </location>
</feature>
<evidence type="ECO:0000256" key="7">
    <source>
        <dbReference type="SAM" id="MobiDB-lite"/>
    </source>
</evidence>
<dbReference type="InterPro" id="IPR023171">
    <property type="entry name" value="Na/H_antiporter_dom_sf"/>
</dbReference>
<accession>A0A2T4JB04</accession>
<evidence type="ECO:0000313" key="9">
    <source>
        <dbReference type="EMBL" id="PTE15074.1"/>
    </source>
</evidence>
<feature type="transmembrane region" description="Helical" evidence="8">
    <location>
        <begin position="81"/>
        <end position="102"/>
    </location>
</feature>
<dbReference type="Gene3D" id="1.20.1530.10">
    <property type="entry name" value="Na+/H+ antiporter like domain"/>
    <property type="match status" value="1"/>
</dbReference>
<comment type="subcellular location">
    <subcellularLocation>
        <location evidence="1">Cell inner membrane</location>
        <topology evidence="1">Multi-pass membrane protein</topology>
    </subcellularLocation>
</comment>
<keyword evidence="6 8" id="KW-0472">Membrane</keyword>
<keyword evidence="10" id="KW-1185">Reference proteome</keyword>
<evidence type="ECO:0000256" key="4">
    <source>
        <dbReference type="ARBA" id="ARBA00022692"/>
    </source>
</evidence>
<feature type="transmembrane region" description="Helical" evidence="8">
    <location>
        <begin position="399"/>
        <end position="416"/>
    </location>
</feature>
<evidence type="ECO:0000256" key="8">
    <source>
        <dbReference type="SAM" id="Phobius"/>
    </source>
</evidence>
<name>A0A2T4JB04_FUSBL</name>